<feature type="compositionally biased region" description="Polar residues" evidence="1">
    <location>
        <begin position="609"/>
        <end position="624"/>
    </location>
</feature>
<dbReference type="Proteomes" id="UP000290809">
    <property type="component" value="Unassembled WGS sequence"/>
</dbReference>
<feature type="region of interest" description="Disordered" evidence="1">
    <location>
        <begin position="609"/>
        <end position="651"/>
    </location>
</feature>
<name>A0A430Q2R4_SCHBO</name>
<dbReference type="InterPro" id="IPR036188">
    <property type="entry name" value="FAD/NAD-bd_sf"/>
</dbReference>
<accession>A0A430Q2R4</accession>
<dbReference type="Pfam" id="PF16092">
    <property type="entry name" value="CFAP61_N"/>
    <property type="match status" value="1"/>
</dbReference>
<gene>
    <name evidence="3" type="ORF">DC041_0012600</name>
</gene>
<dbReference type="InterPro" id="IPR032151">
    <property type="entry name" value="CFAP61_N"/>
</dbReference>
<dbReference type="PANTHER" id="PTHR21178">
    <property type="entry name" value="CILIA- AND FLAGELLA-ASSOCIATED PROTEIN 61"/>
    <property type="match status" value="1"/>
</dbReference>
<evidence type="ECO:0000313" key="4">
    <source>
        <dbReference type="Proteomes" id="UP000290809"/>
    </source>
</evidence>
<proteinExistence type="predicted"/>
<feature type="domain" description="Cilia- and flagella-associated protein 61 N-terminal" evidence="2">
    <location>
        <begin position="13"/>
        <end position="91"/>
    </location>
</feature>
<dbReference type="EMBL" id="QMKO01003067">
    <property type="protein sequence ID" value="RTG81944.1"/>
    <property type="molecule type" value="Genomic_DNA"/>
</dbReference>
<dbReference type="PANTHER" id="PTHR21178:SF8">
    <property type="entry name" value="CILIA- AND FLAGELLA-ASSOCIATED PROTEIN 61"/>
    <property type="match status" value="1"/>
</dbReference>
<organism evidence="3 4">
    <name type="scientific">Schistosoma bovis</name>
    <name type="common">Blood fluke</name>
    <dbReference type="NCBI Taxonomy" id="6184"/>
    <lineage>
        <taxon>Eukaryota</taxon>
        <taxon>Metazoa</taxon>
        <taxon>Spiralia</taxon>
        <taxon>Lophotrochozoa</taxon>
        <taxon>Platyhelminthes</taxon>
        <taxon>Trematoda</taxon>
        <taxon>Digenea</taxon>
        <taxon>Strigeidida</taxon>
        <taxon>Schistosomatoidea</taxon>
        <taxon>Schistosomatidae</taxon>
        <taxon>Schistosoma</taxon>
    </lineage>
</organism>
<sequence length="825" mass="95721">MKFFRSSSVVQQLEDTDDLTPLINDQSKLLQKTYGDYYVSELVEAQNDNLKCVVVEYDRRAVGFVSATRDLNLRDLNAHYDLDLFNGLAKFDKSVKKEAEEQNEFPIKVTESTLEVTDKTENTLTISSYIKIKEQINPSDLNQSSYLLNNEDNSQVYHWTKRLLHKDYDAQNSNKIKLTDNAKLNAFAIQLFTMKPEYESRFMDMLPLLFSQFSDLEYAVITVPRLAKCFPMLKSFVHCRIRQNKDPEHELYVFHRCELHRDFTVRRTRHADEEDIKLLIRNMNAFDRSLFLSDLQSFISNGRDEDGTIIFSYVAIALGKLVGVAILRDEHHIEWLRAHYNIEDFIYFTHHARNEHVSLYHFLLAANFQSRTELFLREIMRLSKKTCIYYRVLPPYAEESKLLMEPKELINARIIIVGASTTGLAILEKLITCPYIRFTNLVLLSPNGLPGDTLERINPLAYKFLSTDYAYPVDYLSQLGFKVCVNVICGKLTAIDRKFKRITISSKHKLSYDYLIITTGLQYHVSCPMSKLENLTKEETVNHFISVNFDYKHDKDNNNCDNINVNRYDTNNGICNMKHRFANRINNIYLPLFHEVQFITSENRTPSFEIESSNADKQLSNENDQISEEKRLSQQNSIKKQKQCEHSETEEQLKSQSNQLLYDTFNDLNVLDNERIVNKLFIVYGYTIDAYTCITGLLNAGPPAFNSSVIQQKIHKHMNKLKIRIGYDFILDHWCNSNMESSSSDIKTVTFNSNGKLLTIPCLGLFYFHMKTVDVDVFRGSLLLCYEVNPITASKVWIVLKCALTRNKELLVTVESIVSNDDDNQ</sequence>
<evidence type="ECO:0000313" key="3">
    <source>
        <dbReference type="EMBL" id="RTG81944.1"/>
    </source>
</evidence>
<reference evidence="3 4" key="1">
    <citation type="journal article" date="2019" name="PLoS Pathog.">
        <title>Genome sequence of the bovine parasite Schistosoma bovis Tanzania.</title>
        <authorList>
            <person name="Oey H."/>
            <person name="Zakrzewski M."/>
            <person name="Gobert G."/>
            <person name="Gravermann K."/>
            <person name="Stoye J."/>
            <person name="Jones M."/>
            <person name="Mcmanus D."/>
            <person name="Krause L."/>
        </authorList>
    </citation>
    <scope>NUCLEOTIDE SEQUENCE [LARGE SCALE GENOMIC DNA]</scope>
    <source>
        <strain evidence="3 4">TAN1997</strain>
    </source>
</reference>
<evidence type="ECO:0000259" key="2">
    <source>
        <dbReference type="Pfam" id="PF16092"/>
    </source>
</evidence>
<dbReference type="AlphaFoldDB" id="A0A430Q2R4"/>
<dbReference type="SUPFAM" id="SSF51905">
    <property type="entry name" value="FAD/NAD(P)-binding domain"/>
    <property type="match status" value="1"/>
</dbReference>
<dbReference type="InterPro" id="IPR038884">
    <property type="entry name" value="CFAP61"/>
</dbReference>
<dbReference type="STRING" id="6184.A0A430Q2R4"/>
<comment type="caution">
    <text evidence="3">The sequence shown here is derived from an EMBL/GenBank/DDBJ whole genome shotgun (WGS) entry which is preliminary data.</text>
</comment>
<evidence type="ECO:0000256" key="1">
    <source>
        <dbReference type="SAM" id="MobiDB-lite"/>
    </source>
</evidence>
<keyword evidence="4" id="KW-1185">Reference proteome</keyword>
<feature type="compositionally biased region" description="Basic and acidic residues" evidence="1">
    <location>
        <begin position="642"/>
        <end position="651"/>
    </location>
</feature>
<protein>
    <recommendedName>
        <fullName evidence="2">Cilia- and flagella-associated protein 61 N-terminal domain-containing protein</fullName>
    </recommendedName>
</protein>
<dbReference type="Gene3D" id="3.50.50.100">
    <property type="match status" value="1"/>
</dbReference>